<evidence type="ECO:0000313" key="1">
    <source>
        <dbReference type="EMBL" id="GIL67767.1"/>
    </source>
</evidence>
<dbReference type="AlphaFoldDB" id="A0A8J4FA85"/>
<organism evidence="1 2">
    <name type="scientific">Volvox africanus</name>
    <dbReference type="NCBI Taxonomy" id="51714"/>
    <lineage>
        <taxon>Eukaryota</taxon>
        <taxon>Viridiplantae</taxon>
        <taxon>Chlorophyta</taxon>
        <taxon>core chlorophytes</taxon>
        <taxon>Chlorophyceae</taxon>
        <taxon>CS clade</taxon>
        <taxon>Chlamydomonadales</taxon>
        <taxon>Volvocaceae</taxon>
        <taxon>Volvox</taxon>
    </lineage>
</organism>
<sequence>MSSHINKAWGPLLRRRSALPALLTVLAVGFALIAVAPSVTRGREMLLKTACVEAPGYEAFPEYVTTYSSGDVLPSFDNDYSEGSFHHDAASALLACDSDPNCIGYNTLGFTFTKAGFKSVSWTNEGICQYIKIGSSGAFSGYTRRPYLTWIPTETDTIFIDMASPAAAKKACDQNPACTAWNTAGQYAVGAVDTKNFEASPGGTTLYLKQVCPEKFGYTSYHGFTLSGVSGVNGVGTGKMPGGSADAADFCKLNYPCTAFSTDGSYAIGAVNLKNSDNSTCTYVKEPCSPMRGFYAVNDANSGFTPDSRPYYNCFSDVYKACLNDPDCVAFNNVRNIYTMYDFNLKSAPGICFYYKFYSYRG</sequence>
<proteinExistence type="predicted"/>
<name>A0A8J4FA85_9CHLO</name>
<protein>
    <submittedName>
        <fullName evidence="1">Uncharacterized protein</fullName>
    </submittedName>
</protein>
<accession>A0A8J4FA85</accession>
<keyword evidence="2" id="KW-1185">Reference proteome</keyword>
<comment type="caution">
    <text evidence="1">The sequence shown here is derived from an EMBL/GenBank/DDBJ whole genome shotgun (WGS) entry which is preliminary data.</text>
</comment>
<dbReference type="EMBL" id="BNCO01000103">
    <property type="protein sequence ID" value="GIL67767.1"/>
    <property type="molecule type" value="Genomic_DNA"/>
</dbReference>
<reference evidence="1" key="1">
    <citation type="journal article" date="2021" name="Proc. Natl. Acad. Sci. U.S.A.">
        <title>Three genomes in the algal genus Volvox reveal the fate of a haploid sex-determining region after a transition to homothallism.</title>
        <authorList>
            <person name="Yamamoto K."/>
            <person name="Hamaji T."/>
            <person name="Kawai-Toyooka H."/>
            <person name="Matsuzaki R."/>
            <person name="Takahashi F."/>
            <person name="Nishimura Y."/>
            <person name="Kawachi M."/>
            <person name="Noguchi H."/>
            <person name="Minakuchi Y."/>
            <person name="Umen J.G."/>
            <person name="Toyoda A."/>
            <person name="Nozaki H."/>
        </authorList>
    </citation>
    <scope>NUCLEOTIDE SEQUENCE</scope>
    <source>
        <strain evidence="1">NIES-3780</strain>
    </source>
</reference>
<evidence type="ECO:0000313" key="2">
    <source>
        <dbReference type="Proteomes" id="UP000747399"/>
    </source>
</evidence>
<dbReference type="Proteomes" id="UP000747399">
    <property type="component" value="Unassembled WGS sequence"/>
</dbReference>
<gene>
    <name evidence="1" type="ORF">Vafri_21292</name>
</gene>